<gene>
    <name evidence="2" type="ORF">COA96_00850</name>
</gene>
<reference evidence="3" key="1">
    <citation type="submission" date="2017-08" db="EMBL/GenBank/DDBJ databases">
        <title>A dynamic microbial community with high functional redundancy inhabits the cold, oxic subseafloor aquifer.</title>
        <authorList>
            <person name="Tully B.J."/>
            <person name="Wheat C.G."/>
            <person name="Glazer B.T."/>
            <person name="Huber J.A."/>
        </authorList>
    </citation>
    <scope>NUCLEOTIDE SEQUENCE [LARGE SCALE GENOMIC DNA]</scope>
</reference>
<feature type="domain" description="Methyltransferase type 11" evidence="1">
    <location>
        <begin position="91"/>
        <end position="139"/>
    </location>
</feature>
<dbReference type="Pfam" id="PF08241">
    <property type="entry name" value="Methyltransf_11"/>
    <property type="match status" value="1"/>
</dbReference>
<comment type="caution">
    <text evidence="2">The sequence shown here is derived from an EMBL/GenBank/DDBJ whole genome shotgun (WGS) entry which is preliminary data.</text>
</comment>
<dbReference type="Gene3D" id="3.40.50.150">
    <property type="entry name" value="Vaccinia Virus protein VP39"/>
    <property type="match status" value="1"/>
</dbReference>
<dbReference type="InterPro" id="IPR013216">
    <property type="entry name" value="Methyltransf_11"/>
</dbReference>
<protein>
    <submittedName>
        <fullName evidence="2">SAM-dependent methyltransferase</fullName>
    </submittedName>
</protein>
<proteinExistence type="predicted"/>
<evidence type="ECO:0000313" key="3">
    <source>
        <dbReference type="Proteomes" id="UP000218327"/>
    </source>
</evidence>
<dbReference type="AlphaFoldDB" id="A0A2A5BA05"/>
<dbReference type="InterPro" id="IPR029063">
    <property type="entry name" value="SAM-dependent_MTases_sf"/>
</dbReference>
<dbReference type="EMBL" id="NVVJ01000002">
    <property type="protein sequence ID" value="PCJ28424.1"/>
    <property type="molecule type" value="Genomic_DNA"/>
</dbReference>
<dbReference type="CDD" id="cd02440">
    <property type="entry name" value="AdoMet_MTases"/>
    <property type="match status" value="1"/>
</dbReference>
<keyword evidence="2" id="KW-0489">Methyltransferase</keyword>
<organism evidence="2 3">
    <name type="scientific">SAR86 cluster bacterium</name>
    <dbReference type="NCBI Taxonomy" id="2030880"/>
    <lineage>
        <taxon>Bacteria</taxon>
        <taxon>Pseudomonadati</taxon>
        <taxon>Pseudomonadota</taxon>
        <taxon>Gammaproteobacteria</taxon>
        <taxon>SAR86 cluster</taxon>
    </lineage>
</organism>
<evidence type="ECO:0000259" key="1">
    <source>
        <dbReference type="Pfam" id="PF08241"/>
    </source>
</evidence>
<accession>A0A2A5BA05</accession>
<dbReference type="SUPFAM" id="SSF53335">
    <property type="entry name" value="S-adenosyl-L-methionine-dependent methyltransferases"/>
    <property type="match status" value="1"/>
</dbReference>
<evidence type="ECO:0000313" key="2">
    <source>
        <dbReference type="EMBL" id="PCJ28424.1"/>
    </source>
</evidence>
<dbReference type="Proteomes" id="UP000218327">
    <property type="component" value="Unassembled WGS sequence"/>
</dbReference>
<sequence>MLSKHEIRRRLLRGLPEADVLPTLVSQWFQSPQGEEVLTAERDAVRPVLEKLFGYHILQVGFSEEHSLIEDSPVGHKIIFSPEHRAGSKNAVADNEELPLLSDSIDIVVVHHALDFTTDSHRLLREVTRVLRPGGHLLILGFNPYSPWGLMKLLKRRIHIPWRGRFISKGRVADWLKLLDLHIDSVAYRLHFLPLKFSKLLKHAKTLEKLGCKVHSPLGGVYLIHSVKQVIPATPVLPRWRPLRARTSSVMPAAENIRAKLH</sequence>
<dbReference type="GO" id="GO:0008757">
    <property type="term" value="F:S-adenosylmethionine-dependent methyltransferase activity"/>
    <property type="evidence" value="ECO:0007669"/>
    <property type="project" value="InterPro"/>
</dbReference>
<dbReference type="GO" id="GO:0032259">
    <property type="term" value="P:methylation"/>
    <property type="evidence" value="ECO:0007669"/>
    <property type="project" value="UniProtKB-KW"/>
</dbReference>
<name>A0A2A5BA05_9GAMM</name>
<keyword evidence="2" id="KW-0808">Transferase</keyword>